<comment type="similarity">
    <text evidence="2">Belongs to the DNA polymerase type-C family. DnaE2 subfamily.</text>
</comment>
<dbReference type="InterPro" id="IPR003141">
    <property type="entry name" value="Pol/His_phosphatase_N"/>
</dbReference>
<name>A0A839FUT0_9MICC</name>
<dbReference type="Pfam" id="PF07733">
    <property type="entry name" value="DNA_pol3_alpha"/>
    <property type="match status" value="1"/>
</dbReference>
<dbReference type="Pfam" id="PF14579">
    <property type="entry name" value="HHH_6"/>
    <property type="match status" value="1"/>
</dbReference>
<dbReference type="InterPro" id="IPR004365">
    <property type="entry name" value="NA-bd_OB_tRNA"/>
</dbReference>
<protein>
    <recommendedName>
        <fullName evidence="6">DNA polymerase III subunit alpha</fullName>
        <ecNumber evidence="4">2.7.7.7</ecNumber>
    </recommendedName>
    <alternativeName>
        <fullName evidence="5">Error-prone DNA polymerase</fullName>
    </alternativeName>
</protein>
<feature type="region of interest" description="Disordered" evidence="15">
    <location>
        <begin position="319"/>
        <end position="371"/>
    </location>
</feature>
<comment type="catalytic activity">
    <reaction evidence="14">
        <text>DNA(n) + a 2'-deoxyribonucleoside 5'-triphosphate = DNA(n+1) + diphosphate</text>
        <dbReference type="Rhea" id="RHEA:22508"/>
        <dbReference type="Rhea" id="RHEA-COMP:17339"/>
        <dbReference type="Rhea" id="RHEA-COMP:17340"/>
        <dbReference type="ChEBI" id="CHEBI:33019"/>
        <dbReference type="ChEBI" id="CHEBI:61560"/>
        <dbReference type="ChEBI" id="CHEBI:173112"/>
        <dbReference type="EC" id="2.7.7.7"/>
    </reaction>
</comment>
<dbReference type="GO" id="GO:0008408">
    <property type="term" value="F:3'-5' exonuclease activity"/>
    <property type="evidence" value="ECO:0007669"/>
    <property type="project" value="InterPro"/>
</dbReference>
<dbReference type="InterPro" id="IPR040982">
    <property type="entry name" value="DNA_pol3_finger"/>
</dbReference>
<evidence type="ECO:0000256" key="7">
    <source>
        <dbReference type="ARBA" id="ARBA00022490"/>
    </source>
</evidence>
<dbReference type="PANTHER" id="PTHR32294:SF4">
    <property type="entry name" value="ERROR-PRONE DNA POLYMERASE"/>
    <property type="match status" value="1"/>
</dbReference>
<dbReference type="CDD" id="cd04485">
    <property type="entry name" value="DnaE_OBF"/>
    <property type="match status" value="1"/>
</dbReference>
<feature type="compositionally biased region" description="Low complexity" evidence="15">
    <location>
        <begin position="328"/>
        <end position="362"/>
    </location>
</feature>
<evidence type="ECO:0000313" key="17">
    <source>
        <dbReference type="EMBL" id="MBA8920854.1"/>
    </source>
</evidence>
<evidence type="ECO:0000256" key="13">
    <source>
        <dbReference type="ARBA" id="ARBA00023204"/>
    </source>
</evidence>
<dbReference type="EC" id="2.7.7.7" evidence="4"/>
<keyword evidence="11" id="KW-0227">DNA damage</keyword>
<evidence type="ECO:0000256" key="9">
    <source>
        <dbReference type="ARBA" id="ARBA00022695"/>
    </source>
</evidence>
<dbReference type="Gene3D" id="3.20.20.140">
    <property type="entry name" value="Metal-dependent hydrolases"/>
    <property type="match status" value="1"/>
</dbReference>
<evidence type="ECO:0000256" key="8">
    <source>
        <dbReference type="ARBA" id="ARBA00022679"/>
    </source>
</evidence>
<evidence type="ECO:0000256" key="6">
    <source>
        <dbReference type="ARBA" id="ARBA00019114"/>
    </source>
</evidence>
<dbReference type="Pfam" id="PF02811">
    <property type="entry name" value="PHP"/>
    <property type="match status" value="1"/>
</dbReference>
<gene>
    <name evidence="17" type="ORF">HNR24_000787</name>
</gene>
<evidence type="ECO:0000256" key="14">
    <source>
        <dbReference type="ARBA" id="ARBA00049244"/>
    </source>
</evidence>
<dbReference type="GO" id="GO:0006281">
    <property type="term" value="P:DNA repair"/>
    <property type="evidence" value="ECO:0007669"/>
    <property type="project" value="UniProtKB-KW"/>
</dbReference>
<dbReference type="Gene3D" id="1.10.150.870">
    <property type="match status" value="1"/>
</dbReference>
<dbReference type="SMART" id="SM00481">
    <property type="entry name" value="POLIIIAc"/>
    <property type="match status" value="1"/>
</dbReference>
<dbReference type="Gene3D" id="1.10.10.1600">
    <property type="entry name" value="Bacterial DNA polymerase III alpha subunit, thumb domain"/>
    <property type="match status" value="1"/>
</dbReference>
<accession>A0A839FUT0</accession>
<keyword evidence="8 17" id="KW-0808">Transferase</keyword>
<keyword evidence="12" id="KW-0239">DNA-directed DNA polymerase</keyword>
<dbReference type="EMBL" id="JACJIH010000001">
    <property type="protein sequence ID" value="MBA8920854.1"/>
    <property type="molecule type" value="Genomic_DNA"/>
</dbReference>
<dbReference type="InterPro" id="IPR004013">
    <property type="entry name" value="PHP_dom"/>
</dbReference>
<dbReference type="RefSeq" id="WP_182495068.1">
    <property type="nucleotide sequence ID" value="NZ_BAAAKT010000002.1"/>
</dbReference>
<dbReference type="InterPro" id="IPR029460">
    <property type="entry name" value="DNAPol_HHH"/>
</dbReference>
<comment type="subcellular location">
    <subcellularLocation>
        <location evidence="1">Cytoplasm</location>
    </subcellularLocation>
</comment>
<dbReference type="InterPro" id="IPR041931">
    <property type="entry name" value="DNA_pol3_alpha_thumb_dom"/>
</dbReference>
<evidence type="ECO:0000256" key="4">
    <source>
        <dbReference type="ARBA" id="ARBA00012417"/>
    </source>
</evidence>
<keyword evidence="7" id="KW-0963">Cytoplasm</keyword>
<proteinExistence type="inferred from homology"/>
<dbReference type="GO" id="GO:0006260">
    <property type="term" value="P:DNA replication"/>
    <property type="evidence" value="ECO:0007669"/>
    <property type="project" value="UniProtKB-KW"/>
</dbReference>
<dbReference type="Proteomes" id="UP000546252">
    <property type="component" value="Unassembled WGS sequence"/>
</dbReference>
<dbReference type="GO" id="GO:0005737">
    <property type="term" value="C:cytoplasm"/>
    <property type="evidence" value="ECO:0007669"/>
    <property type="project" value="UniProtKB-SubCell"/>
</dbReference>
<evidence type="ECO:0000259" key="16">
    <source>
        <dbReference type="SMART" id="SM00481"/>
    </source>
</evidence>
<evidence type="ECO:0000256" key="12">
    <source>
        <dbReference type="ARBA" id="ARBA00022932"/>
    </source>
</evidence>
<dbReference type="GO" id="GO:0003887">
    <property type="term" value="F:DNA-directed DNA polymerase activity"/>
    <property type="evidence" value="ECO:0007669"/>
    <property type="project" value="UniProtKB-KW"/>
</dbReference>
<comment type="similarity">
    <text evidence="3">Belongs to the DNA polymerase type-C family. DnaE subfamily.</text>
</comment>
<evidence type="ECO:0000256" key="15">
    <source>
        <dbReference type="SAM" id="MobiDB-lite"/>
    </source>
</evidence>
<sequence length="1139" mass="123087">MASSFSSHYGTNRPQELVAAAAADQMTALALTDRDGLYGAVKHIGACIDLGVAPILGVSLAVEDRGRAVVLASNASGGYAALCRLISRAHERPQGEAVRVSLQDLAECAAPGEGEVRRRLFVLAGPESEIGSAAASRDYRSTRALLRQWREVLGEALRVEVVSHLAPPGEALSTAHAVRMLSAAQVSRVAPVLTNAVRLLSTDEAATADVLDAVRVLSDLHSTSALQPNDQGWLKPAAAMKALAEEICAASTTPISAEELLAHTEALGRQCQLDPVQDMGWGQPKVPETSVIGIEGDPDQELRARCEAGLAAMLAQEEIERQAEESRAPGSAGSPGSAVNPAGAGIPAGPVNPAGAGSPGSSEGLGGPENPAGMGVARARLEHELSIIADLGFAPYFLTVAEVARLIREMGVRAAARGSAVSSLVVHALGISPIDPLQHGLIFERFLSRRRSTLPDIDIDVESSERHRIYRAVFKRFGAQRVTLMSMQNAYRIRGAVRDAGLALGLPEEEIDQLAEIMWRFPAREFRRALEEKPELQSLAERIETERSSGRQQLDLLVDLSERLDRLPRHISTHPCGVILGNNDLLKLTPVERSGVNGLPMSQFDKDDMDPMGFIKLDVLGVRMQSAIAYALTELERTTGEVIDMVKDVDYADPATFAMIQSTHTLGCFQIESPGQRELIGKLVPKTLNDLVVDISLFRPGPMGSGMVKPYLERRHGYEAVSYPHPDLAPILDETYGVVVFHEQVLRMFDTMTGCGLDVADELRRAMSKDKSGPVEIFFREEAAKRDYSAAVIDRVWEILLSFGSFGFCKAHGAAFAVPTYQSAWLKTHHPAHFLCGLFEHDPGMYPLRLLVSEARRLKIPLLPMDVNRSTSSYHVEATSVAGLPVWGIRMSLVGLKGISKAELRRIEAEQPFASLADLRDRARLKRSTLRDLAKVGALDALLPEGRKHRKDLIQWVESTNLEYAKKLPARQVQGQLPLPIGDVEIANLPTGAGELAVQEIVTTELDLTSLDTSGHVMDIHHPVLQAAGVSFAEDLLSLRNGATVRVAGIRVATQTPPMASGRRVVFITLDDGTGCVDLSFFEEAQRNTGECLFAAKMLMAEGTIRRTGPRAVTVQATRAWDLRGETVPGRLPAAAGSL</sequence>
<organism evidence="17 18">
    <name type="scientific">Nesterenkonia jeotgali</name>
    <dbReference type="NCBI Taxonomy" id="317018"/>
    <lineage>
        <taxon>Bacteria</taxon>
        <taxon>Bacillati</taxon>
        <taxon>Actinomycetota</taxon>
        <taxon>Actinomycetes</taxon>
        <taxon>Micrococcales</taxon>
        <taxon>Micrococcaceae</taxon>
        <taxon>Nesterenkonia</taxon>
    </lineage>
</organism>
<dbReference type="Pfam" id="PF01336">
    <property type="entry name" value="tRNA_anti-codon"/>
    <property type="match status" value="1"/>
</dbReference>
<evidence type="ECO:0000256" key="5">
    <source>
        <dbReference type="ARBA" id="ARBA00017273"/>
    </source>
</evidence>
<keyword evidence="9 17" id="KW-0548">Nucleotidyltransferase</keyword>
<comment type="caution">
    <text evidence="17">The sequence shown here is derived from an EMBL/GenBank/DDBJ whole genome shotgun (WGS) entry which is preliminary data.</text>
</comment>
<dbReference type="GO" id="GO:0003676">
    <property type="term" value="F:nucleic acid binding"/>
    <property type="evidence" value="ECO:0007669"/>
    <property type="project" value="InterPro"/>
</dbReference>
<feature type="domain" description="Polymerase/histidinol phosphatase N-terminal" evidence="16">
    <location>
        <begin position="3"/>
        <end position="64"/>
    </location>
</feature>
<dbReference type="AlphaFoldDB" id="A0A839FUT0"/>
<evidence type="ECO:0000256" key="1">
    <source>
        <dbReference type="ARBA" id="ARBA00004496"/>
    </source>
</evidence>
<evidence type="ECO:0000256" key="10">
    <source>
        <dbReference type="ARBA" id="ARBA00022705"/>
    </source>
</evidence>
<keyword evidence="13" id="KW-0234">DNA repair</keyword>
<dbReference type="NCBIfam" id="TIGR00594">
    <property type="entry name" value="polc"/>
    <property type="match status" value="1"/>
</dbReference>
<keyword evidence="10" id="KW-0235">DNA replication</keyword>
<dbReference type="Pfam" id="PF17657">
    <property type="entry name" value="DNA_pol3_finger"/>
    <property type="match status" value="1"/>
</dbReference>
<dbReference type="PANTHER" id="PTHR32294">
    <property type="entry name" value="DNA POLYMERASE III SUBUNIT ALPHA"/>
    <property type="match status" value="1"/>
</dbReference>
<dbReference type="CDD" id="cd07431">
    <property type="entry name" value="PHP_PolIIIA"/>
    <property type="match status" value="1"/>
</dbReference>
<evidence type="ECO:0000256" key="11">
    <source>
        <dbReference type="ARBA" id="ARBA00022763"/>
    </source>
</evidence>
<evidence type="ECO:0000313" key="18">
    <source>
        <dbReference type="Proteomes" id="UP000546252"/>
    </source>
</evidence>
<evidence type="ECO:0000256" key="3">
    <source>
        <dbReference type="ARBA" id="ARBA00009496"/>
    </source>
</evidence>
<reference evidence="17 18" key="1">
    <citation type="submission" date="2020-08" db="EMBL/GenBank/DDBJ databases">
        <title>Sequencing the genomes of 1000 actinobacteria strains.</title>
        <authorList>
            <person name="Klenk H.-P."/>
        </authorList>
    </citation>
    <scope>NUCLEOTIDE SEQUENCE [LARGE SCALE GENOMIC DNA]</scope>
    <source>
        <strain evidence="17 18">DSM 19081</strain>
    </source>
</reference>
<evidence type="ECO:0000256" key="2">
    <source>
        <dbReference type="ARBA" id="ARBA00007391"/>
    </source>
</evidence>
<dbReference type="InterPro" id="IPR004805">
    <property type="entry name" value="DnaE2/DnaE/PolC"/>
</dbReference>
<dbReference type="InterPro" id="IPR011708">
    <property type="entry name" value="DNA_pol3_alpha_NTPase_dom"/>
</dbReference>